<organism evidence="1 2">
    <name type="scientific">Candidatus Zymogenus saltonus</name>
    <dbReference type="NCBI Taxonomy" id="2844893"/>
    <lineage>
        <taxon>Bacteria</taxon>
        <taxon>Deltaproteobacteria</taxon>
        <taxon>Candidatus Zymogenia</taxon>
        <taxon>Candidatus Zymogeniales</taxon>
        <taxon>Candidatus Zymogenaceae</taxon>
        <taxon>Candidatus Zymogenus</taxon>
    </lineage>
</organism>
<reference evidence="1" key="1">
    <citation type="journal article" date="2021" name="Environ. Microbiol.">
        <title>Genomic characterization of three novel Desulfobacterota classes expand the metabolic and phylogenetic diversity of the phylum.</title>
        <authorList>
            <person name="Murphy C.L."/>
            <person name="Biggerstaff J."/>
            <person name="Eichhorn A."/>
            <person name="Ewing E."/>
            <person name="Shahan R."/>
            <person name="Soriano D."/>
            <person name="Stewart S."/>
            <person name="VanMol K."/>
            <person name="Walker R."/>
            <person name="Walters P."/>
            <person name="Elshahed M.S."/>
            <person name="Youssef N.H."/>
        </authorList>
    </citation>
    <scope>NUCLEOTIDE SEQUENCE</scope>
    <source>
        <strain evidence="1">Zod_Metabat.24</strain>
    </source>
</reference>
<name>A0A9D8PPS9_9DELT</name>
<comment type="caution">
    <text evidence="1">The sequence shown here is derived from an EMBL/GenBank/DDBJ whole genome shotgun (WGS) entry which is preliminary data.</text>
</comment>
<gene>
    <name evidence="1" type="ORF">JW984_15160</name>
</gene>
<reference evidence="1" key="2">
    <citation type="submission" date="2021-01" db="EMBL/GenBank/DDBJ databases">
        <authorList>
            <person name="Hahn C.R."/>
            <person name="Youssef N.H."/>
            <person name="Elshahed M."/>
        </authorList>
    </citation>
    <scope>NUCLEOTIDE SEQUENCE</scope>
    <source>
        <strain evidence="1">Zod_Metabat.24</strain>
    </source>
</reference>
<protein>
    <submittedName>
        <fullName evidence="1">Uncharacterized protein</fullName>
    </submittedName>
</protein>
<accession>A0A9D8PPS9</accession>
<evidence type="ECO:0000313" key="1">
    <source>
        <dbReference type="EMBL" id="MBN1574534.1"/>
    </source>
</evidence>
<evidence type="ECO:0000313" key="2">
    <source>
        <dbReference type="Proteomes" id="UP000809273"/>
    </source>
</evidence>
<proteinExistence type="predicted"/>
<dbReference type="EMBL" id="JAFGIX010000082">
    <property type="protein sequence ID" value="MBN1574534.1"/>
    <property type="molecule type" value="Genomic_DNA"/>
</dbReference>
<dbReference type="Proteomes" id="UP000809273">
    <property type="component" value="Unassembled WGS sequence"/>
</dbReference>
<dbReference type="AlphaFoldDB" id="A0A9D8PPS9"/>
<sequence>MIAKVKFIDGETRTYVKAWKIKIKGDFVLIKRIGRRGVAVSAREIRWVQLGKAKDSCSDHITIVTL</sequence>